<organism evidence="4">
    <name type="scientific">viral metagenome</name>
    <dbReference type="NCBI Taxonomy" id="1070528"/>
    <lineage>
        <taxon>unclassified sequences</taxon>
        <taxon>metagenomes</taxon>
        <taxon>organismal metagenomes</taxon>
    </lineage>
</organism>
<keyword evidence="1" id="KW-0479">Metal-binding</keyword>
<evidence type="ECO:0000313" key="4">
    <source>
        <dbReference type="EMBL" id="QHT76247.1"/>
    </source>
</evidence>
<dbReference type="PROSITE" id="PS00903">
    <property type="entry name" value="CYT_DCMP_DEAMINASES_1"/>
    <property type="match status" value="1"/>
</dbReference>
<dbReference type="EMBL" id="MN739892">
    <property type="protein sequence ID" value="QHT76247.1"/>
    <property type="molecule type" value="Genomic_DNA"/>
</dbReference>
<dbReference type="Gene3D" id="3.40.140.10">
    <property type="entry name" value="Cytidine Deaminase, domain 2"/>
    <property type="match status" value="1"/>
</dbReference>
<dbReference type="SUPFAM" id="SSF53927">
    <property type="entry name" value="Cytidine deaminase-like"/>
    <property type="match status" value="1"/>
</dbReference>
<sequence>MNCSSDKFAKAVERLMKAATQSTLNQKHGACLVYGEQILSIGVNKRFNIRLNDHVLPLTIHAELDALSNIYPKKMKGLDVLVIRVNKAKQLLYSRPCNSCIDKLSQKGIRKAYYSDIDGNIVYEFVDNMPKLHDSAGTRMRQRMNSKKMSGCC</sequence>
<feature type="domain" description="CMP/dCMP-type deaminase" evidence="3">
    <location>
        <begin position="7"/>
        <end position="114"/>
    </location>
</feature>
<dbReference type="AlphaFoldDB" id="A0A6C0H771"/>
<accession>A0A6C0H771</accession>
<dbReference type="GO" id="GO:0008270">
    <property type="term" value="F:zinc ion binding"/>
    <property type="evidence" value="ECO:0007669"/>
    <property type="project" value="InterPro"/>
</dbReference>
<evidence type="ECO:0000256" key="1">
    <source>
        <dbReference type="ARBA" id="ARBA00022723"/>
    </source>
</evidence>
<name>A0A6C0H771_9ZZZZ</name>
<dbReference type="InterPro" id="IPR016193">
    <property type="entry name" value="Cytidine_deaminase-like"/>
</dbReference>
<dbReference type="InterPro" id="IPR002125">
    <property type="entry name" value="CMP_dCMP_dom"/>
</dbReference>
<protein>
    <recommendedName>
        <fullName evidence="3">CMP/dCMP-type deaminase domain-containing protein</fullName>
    </recommendedName>
</protein>
<proteinExistence type="predicted"/>
<dbReference type="InterPro" id="IPR016192">
    <property type="entry name" value="APOBEC/CMP_deaminase_Zn-bd"/>
</dbReference>
<evidence type="ECO:0000259" key="3">
    <source>
        <dbReference type="Pfam" id="PF00383"/>
    </source>
</evidence>
<dbReference type="Pfam" id="PF00383">
    <property type="entry name" value="dCMP_cyt_deam_1"/>
    <property type="match status" value="1"/>
</dbReference>
<reference evidence="4" key="1">
    <citation type="journal article" date="2020" name="Nature">
        <title>Giant virus diversity and host interactions through global metagenomics.</title>
        <authorList>
            <person name="Schulz F."/>
            <person name="Roux S."/>
            <person name="Paez-Espino D."/>
            <person name="Jungbluth S."/>
            <person name="Walsh D.A."/>
            <person name="Denef V.J."/>
            <person name="McMahon K.D."/>
            <person name="Konstantinidis K.T."/>
            <person name="Eloe-Fadrosh E.A."/>
            <person name="Kyrpides N.C."/>
            <person name="Woyke T."/>
        </authorList>
    </citation>
    <scope>NUCLEOTIDE SEQUENCE</scope>
    <source>
        <strain evidence="4">GVMAG-M-3300023179-73</strain>
    </source>
</reference>
<evidence type="ECO:0000256" key="2">
    <source>
        <dbReference type="ARBA" id="ARBA00022833"/>
    </source>
</evidence>
<keyword evidence="2" id="KW-0862">Zinc</keyword>
<dbReference type="GO" id="GO:0016787">
    <property type="term" value="F:hydrolase activity"/>
    <property type="evidence" value="ECO:0007669"/>
    <property type="project" value="InterPro"/>
</dbReference>